<feature type="domain" description="Periphilin-1 C-terminal" evidence="2">
    <location>
        <begin position="115"/>
        <end position="184"/>
    </location>
</feature>
<dbReference type="Pfam" id="PF25234">
    <property type="entry name" value="Periphilin_C"/>
    <property type="match status" value="1"/>
</dbReference>
<feature type="compositionally biased region" description="Basic and acidic residues" evidence="1">
    <location>
        <begin position="93"/>
        <end position="112"/>
    </location>
</feature>
<name>A0A5J4N542_9TREM</name>
<dbReference type="AlphaFoldDB" id="A0A5J4N542"/>
<evidence type="ECO:0000259" key="2">
    <source>
        <dbReference type="Pfam" id="PF25234"/>
    </source>
</evidence>
<dbReference type="EMBL" id="QNGE01009696">
    <property type="protein sequence ID" value="KAA3670537.1"/>
    <property type="molecule type" value="Genomic_DNA"/>
</dbReference>
<organism evidence="3 4">
    <name type="scientific">Paragonimus westermani</name>
    <dbReference type="NCBI Taxonomy" id="34504"/>
    <lineage>
        <taxon>Eukaryota</taxon>
        <taxon>Metazoa</taxon>
        <taxon>Spiralia</taxon>
        <taxon>Lophotrochozoa</taxon>
        <taxon>Platyhelminthes</taxon>
        <taxon>Trematoda</taxon>
        <taxon>Digenea</taxon>
        <taxon>Plagiorchiida</taxon>
        <taxon>Troglotremata</taxon>
        <taxon>Troglotrematidae</taxon>
        <taxon>Paragonimus</taxon>
    </lineage>
</organism>
<gene>
    <name evidence="3" type="ORF">DEA37_0003079</name>
</gene>
<keyword evidence="4" id="KW-1185">Reference proteome</keyword>
<dbReference type="Proteomes" id="UP000324629">
    <property type="component" value="Unassembled WGS sequence"/>
</dbReference>
<evidence type="ECO:0000313" key="3">
    <source>
        <dbReference type="EMBL" id="KAA3670537.1"/>
    </source>
</evidence>
<dbReference type="PANTHER" id="PTHR15836">
    <property type="entry name" value="PERIPHILIN 1"/>
    <property type="match status" value="1"/>
</dbReference>
<feature type="region of interest" description="Disordered" evidence="1">
    <location>
        <begin position="1"/>
        <end position="114"/>
    </location>
</feature>
<accession>A0A5J4N542</accession>
<sequence>MDTTPASPKVLAEDTDRRARGHSPNDNSRWRMVEDGGYNQEGWPVPSRRCADKNRRTPRAVDESFDGESSYSDVEDGRALSRKYQKHAGSVNKEPDSKSGKDVPKGIIKDIPDECQESTIDQIRNRKESLAQDYKRDCEAFTTVVRTLISKDAELESRLMPMLKEILHERGQRCIEELRTFIADHHPESDTKTEGCPEVPAS</sequence>
<protein>
    <recommendedName>
        <fullName evidence="2">Periphilin-1 C-terminal domain-containing protein</fullName>
    </recommendedName>
</protein>
<evidence type="ECO:0000256" key="1">
    <source>
        <dbReference type="SAM" id="MobiDB-lite"/>
    </source>
</evidence>
<dbReference type="InterPro" id="IPR057603">
    <property type="entry name" value="Periphilin-1_C"/>
</dbReference>
<dbReference type="GO" id="GO:0097355">
    <property type="term" value="P:protein localization to heterochromatin"/>
    <property type="evidence" value="ECO:0007669"/>
    <property type="project" value="TreeGrafter"/>
</dbReference>
<feature type="compositionally biased region" description="Basic and acidic residues" evidence="1">
    <location>
        <begin position="49"/>
        <end position="62"/>
    </location>
</feature>
<dbReference type="InterPro" id="IPR028851">
    <property type="entry name" value="Pphln1"/>
</dbReference>
<reference evidence="3 4" key="1">
    <citation type="journal article" date="2019" name="Gigascience">
        <title>Whole-genome sequence of the oriental lung fluke Paragonimus westermani.</title>
        <authorList>
            <person name="Oey H."/>
            <person name="Zakrzewski M."/>
            <person name="Narain K."/>
            <person name="Devi K.R."/>
            <person name="Agatsuma T."/>
            <person name="Nawaratna S."/>
            <person name="Gobert G.N."/>
            <person name="Jones M.K."/>
            <person name="Ragan M.A."/>
            <person name="McManus D.P."/>
            <person name="Krause L."/>
        </authorList>
    </citation>
    <scope>NUCLEOTIDE SEQUENCE [LARGE SCALE GENOMIC DNA]</scope>
    <source>
        <strain evidence="3 4">IND2009</strain>
    </source>
</reference>
<dbReference type="GO" id="GO:0045814">
    <property type="term" value="P:negative regulation of gene expression, epigenetic"/>
    <property type="evidence" value="ECO:0007669"/>
    <property type="project" value="TreeGrafter"/>
</dbReference>
<evidence type="ECO:0000313" key="4">
    <source>
        <dbReference type="Proteomes" id="UP000324629"/>
    </source>
</evidence>
<dbReference type="GO" id="GO:0045892">
    <property type="term" value="P:negative regulation of DNA-templated transcription"/>
    <property type="evidence" value="ECO:0007669"/>
    <property type="project" value="InterPro"/>
</dbReference>
<comment type="caution">
    <text evidence="3">The sequence shown here is derived from an EMBL/GenBank/DDBJ whole genome shotgun (WGS) entry which is preliminary data.</text>
</comment>
<proteinExistence type="predicted"/>
<dbReference type="GO" id="GO:0005654">
    <property type="term" value="C:nucleoplasm"/>
    <property type="evidence" value="ECO:0007669"/>
    <property type="project" value="TreeGrafter"/>
</dbReference>
<dbReference type="PANTHER" id="PTHR15836:SF4">
    <property type="entry name" value="PERIPHILIN-1"/>
    <property type="match status" value="1"/>
</dbReference>